<gene>
    <name evidence="1" type="ORF">LEP1GSC035_3280</name>
</gene>
<dbReference type="GO" id="GO:0016787">
    <property type="term" value="F:hydrolase activity"/>
    <property type="evidence" value="ECO:0007669"/>
    <property type="project" value="UniProtKB-KW"/>
</dbReference>
<protein>
    <submittedName>
        <fullName evidence="1">Alpha/beta hydrolase domain protein</fullName>
    </submittedName>
</protein>
<accession>A0ABN0J424</accession>
<comment type="caution">
    <text evidence="1">The sequence shown here is derived from an EMBL/GenBank/DDBJ whole genome shotgun (WGS) entry which is preliminary data.</text>
</comment>
<reference evidence="1 2" key="1">
    <citation type="submission" date="2013-01" db="EMBL/GenBank/DDBJ databases">
        <authorList>
            <person name="Harkins D.M."/>
            <person name="Durkin A.S."/>
            <person name="Brinkac L.M."/>
            <person name="Haft D.H."/>
            <person name="Selengut J.D."/>
            <person name="Sanka R."/>
            <person name="DePew J."/>
            <person name="Purushe J."/>
            <person name="Whelen A.C."/>
            <person name="Vinetz J.M."/>
            <person name="Sutton G.G."/>
            <person name="Nierman W.C."/>
            <person name="Fouts D.E."/>
        </authorList>
    </citation>
    <scope>NUCLEOTIDE SEQUENCE [LARGE SCALE GENOMIC DNA]</scope>
    <source>
        <strain evidence="1 2">2007001578</strain>
    </source>
</reference>
<dbReference type="InterPro" id="IPR029058">
    <property type="entry name" value="AB_hydrolase_fold"/>
</dbReference>
<sequence length="266" mass="29040">MDLPGHGGSTMTKGTAAYPSNISELSVQNYEEATRALLDAMPSTMIWPDLPTTIVGHSIGGLVVQLLQNKLKSQNSSLFKRYSITSTILIASDIPYPLPWSGSDVTMDDPNYNQSAKAFVWNFKVEKILSYFPLVTGLFVESPDDFFINTKYSVNGIPVTGPPPPAQVEVMNVLEPYHAAANIVGLDPSGQTQNAVPRIPIRNGIWSGEDLKVVWLDKDVFFTQKETQNLANYLNPGITGVMVTISDPEAVHGTPFSKPSLLVPLF</sequence>
<dbReference type="SUPFAM" id="SSF53474">
    <property type="entry name" value="alpha/beta-Hydrolases"/>
    <property type="match status" value="1"/>
</dbReference>
<keyword evidence="1" id="KW-0378">Hydrolase</keyword>
<dbReference type="Gene3D" id="3.40.50.1820">
    <property type="entry name" value="alpha/beta hydrolase"/>
    <property type="match status" value="1"/>
</dbReference>
<proteinExistence type="predicted"/>
<dbReference type="EMBL" id="AHMH02000049">
    <property type="protein sequence ID" value="EMN01646.1"/>
    <property type="molecule type" value="Genomic_DNA"/>
</dbReference>
<evidence type="ECO:0000313" key="1">
    <source>
        <dbReference type="EMBL" id="EMN01646.1"/>
    </source>
</evidence>
<evidence type="ECO:0000313" key="2">
    <source>
        <dbReference type="Proteomes" id="UP000012099"/>
    </source>
</evidence>
<organism evidence="1 2">
    <name type="scientific">Leptospira noguchii str. 2007001578</name>
    <dbReference type="NCBI Taxonomy" id="1049974"/>
    <lineage>
        <taxon>Bacteria</taxon>
        <taxon>Pseudomonadati</taxon>
        <taxon>Spirochaetota</taxon>
        <taxon>Spirochaetia</taxon>
        <taxon>Leptospirales</taxon>
        <taxon>Leptospiraceae</taxon>
        <taxon>Leptospira</taxon>
    </lineage>
</organism>
<dbReference type="Proteomes" id="UP000012099">
    <property type="component" value="Unassembled WGS sequence"/>
</dbReference>
<name>A0ABN0J424_9LEPT</name>
<keyword evidence="2" id="KW-1185">Reference proteome</keyword>